<feature type="transmembrane region" description="Helical" evidence="9">
    <location>
        <begin position="463"/>
        <end position="483"/>
    </location>
</feature>
<dbReference type="PANTHER" id="PTHR48041">
    <property type="entry name" value="ABC TRANSPORTER G FAMILY MEMBER 28"/>
    <property type="match status" value="1"/>
</dbReference>
<evidence type="ECO:0000313" key="11">
    <source>
        <dbReference type="EMBL" id="CEQ39426.1"/>
    </source>
</evidence>
<evidence type="ECO:0000256" key="3">
    <source>
        <dbReference type="ARBA" id="ARBA00022692"/>
    </source>
</evidence>
<dbReference type="SMART" id="SM00382">
    <property type="entry name" value="AAA"/>
    <property type="match status" value="2"/>
</dbReference>
<evidence type="ECO:0000259" key="10">
    <source>
        <dbReference type="PROSITE" id="PS50893"/>
    </source>
</evidence>
<protein>
    <submittedName>
        <fullName evidence="11">SPOSA6832_00937-mRNA-1:cds</fullName>
    </submittedName>
</protein>
<dbReference type="InterPro" id="IPR017871">
    <property type="entry name" value="ABC_transporter-like_CS"/>
</dbReference>
<evidence type="ECO:0000256" key="9">
    <source>
        <dbReference type="SAM" id="Phobius"/>
    </source>
</evidence>
<evidence type="ECO:0000256" key="5">
    <source>
        <dbReference type="ARBA" id="ARBA00022840"/>
    </source>
</evidence>
<dbReference type="Proteomes" id="UP000243876">
    <property type="component" value="Unassembled WGS sequence"/>
</dbReference>
<keyword evidence="5" id="KW-0067">ATP-binding</keyword>
<feature type="transmembrane region" description="Helical" evidence="9">
    <location>
        <begin position="503"/>
        <end position="523"/>
    </location>
</feature>
<keyword evidence="7 9" id="KW-0472">Membrane</keyword>
<keyword evidence="6 9" id="KW-1133">Transmembrane helix</keyword>
<feature type="transmembrane region" description="Helical" evidence="9">
    <location>
        <begin position="1334"/>
        <end position="1353"/>
    </location>
</feature>
<reference evidence="12" key="1">
    <citation type="submission" date="2015-02" db="EMBL/GenBank/DDBJ databases">
        <authorList>
            <person name="Gon?alves P."/>
        </authorList>
    </citation>
    <scope>NUCLEOTIDE SEQUENCE [LARGE SCALE GENOMIC DNA]</scope>
</reference>
<dbReference type="OrthoDB" id="66620at2759"/>
<keyword evidence="12" id="KW-1185">Reference proteome</keyword>
<dbReference type="PROSITE" id="PS50893">
    <property type="entry name" value="ABC_TRANSPORTER_2"/>
    <property type="match status" value="2"/>
</dbReference>
<dbReference type="Pfam" id="PF19055">
    <property type="entry name" value="ABC2_membrane_7"/>
    <property type="match status" value="1"/>
</dbReference>
<feature type="transmembrane region" description="Helical" evidence="9">
    <location>
        <begin position="1207"/>
        <end position="1224"/>
    </location>
</feature>
<accession>A0A0D6EHP5</accession>
<keyword evidence="2" id="KW-0813">Transport</keyword>
<dbReference type="GO" id="GO:0005524">
    <property type="term" value="F:ATP binding"/>
    <property type="evidence" value="ECO:0007669"/>
    <property type="project" value="UniProtKB-KW"/>
</dbReference>
<evidence type="ECO:0000256" key="7">
    <source>
        <dbReference type="ARBA" id="ARBA00023136"/>
    </source>
</evidence>
<evidence type="ECO:0000313" key="12">
    <source>
        <dbReference type="Proteomes" id="UP000243876"/>
    </source>
</evidence>
<evidence type="ECO:0000256" key="8">
    <source>
        <dbReference type="SAM" id="MobiDB-lite"/>
    </source>
</evidence>
<feature type="domain" description="ABC transporter" evidence="10">
    <location>
        <begin position="765"/>
        <end position="1073"/>
    </location>
</feature>
<feature type="transmembrane region" description="Helical" evidence="9">
    <location>
        <begin position="1245"/>
        <end position="1263"/>
    </location>
</feature>
<evidence type="ECO:0000256" key="6">
    <source>
        <dbReference type="ARBA" id="ARBA00022989"/>
    </source>
</evidence>
<dbReference type="GO" id="GO:0016020">
    <property type="term" value="C:membrane"/>
    <property type="evidence" value="ECO:0007669"/>
    <property type="project" value="UniProtKB-SubCell"/>
</dbReference>
<dbReference type="InterPro" id="IPR003439">
    <property type="entry name" value="ABC_transporter-like_ATP-bd"/>
</dbReference>
<dbReference type="Gene3D" id="3.40.50.300">
    <property type="entry name" value="P-loop containing nucleotide triphosphate hydrolases"/>
    <property type="match status" value="2"/>
</dbReference>
<evidence type="ECO:0000256" key="4">
    <source>
        <dbReference type="ARBA" id="ARBA00022741"/>
    </source>
</evidence>
<feature type="compositionally biased region" description="Low complexity" evidence="8">
    <location>
        <begin position="135"/>
        <end position="147"/>
    </location>
</feature>
<dbReference type="InterPro" id="IPR013525">
    <property type="entry name" value="ABC2_TM"/>
</dbReference>
<evidence type="ECO:0000256" key="2">
    <source>
        <dbReference type="ARBA" id="ARBA00022448"/>
    </source>
</evidence>
<feature type="transmembrane region" description="Helical" evidence="9">
    <location>
        <begin position="603"/>
        <end position="625"/>
    </location>
</feature>
<keyword evidence="3 9" id="KW-0812">Transmembrane</keyword>
<feature type="region of interest" description="Disordered" evidence="8">
    <location>
        <begin position="132"/>
        <end position="154"/>
    </location>
</feature>
<dbReference type="Pfam" id="PF01061">
    <property type="entry name" value="ABC2_membrane"/>
    <property type="match status" value="2"/>
</dbReference>
<dbReference type="Pfam" id="PF00005">
    <property type="entry name" value="ABC_tran"/>
    <property type="match status" value="2"/>
</dbReference>
<keyword evidence="4" id="KW-0547">Nucleotide-binding</keyword>
<feature type="transmembrane region" description="Helical" evidence="9">
    <location>
        <begin position="535"/>
        <end position="563"/>
    </location>
</feature>
<dbReference type="InterPro" id="IPR050352">
    <property type="entry name" value="ABCG_transporters"/>
</dbReference>
<dbReference type="GO" id="GO:0140359">
    <property type="term" value="F:ABC-type transporter activity"/>
    <property type="evidence" value="ECO:0007669"/>
    <property type="project" value="InterPro"/>
</dbReference>
<dbReference type="SUPFAM" id="SSF52540">
    <property type="entry name" value="P-loop containing nucleoside triphosphate hydrolases"/>
    <property type="match status" value="2"/>
</dbReference>
<dbReference type="InterPro" id="IPR003593">
    <property type="entry name" value="AAA+_ATPase"/>
</dbReference>
<proteinExistence type="predicted"/>
<comment type="subcellular location">
    <subcellularLocation>
        <location evidence="1">Membrane</location>
        <topology evidence="1">Multi-pass membrane protein</topology>
    </subcellularLocation>
</comment>
<dbReference type="PROSITE" id="PS00211">
    <property type="entry name" value="ABC_TRANSPORTER_1"/>
    <property type="match status" value="2"/>
</dbReference>
<evidence type="ECO:0000256" key="1">
    <source>
        <dbReference type="ARBA" id="ARBA00004141"/>
    </source>
</evidence>
<dbReference type="InterPro" id="IPR043926">
    <property type="entry name" value="ABCG_dom"/>
</dbReference>
<feature type="transmembrane region" description="Helical" evidence="9">
    <location>
        <begin position="1307"/>
        <end position="1328"/>
    </location>
</feature>
<name>A0A0D6EHP5_SPOSA</name>
<feature type="domain" description="ABC transporter" evidence="10">
    <location>
        <begin position="66"/>
        <end position="339"/>
    </location>
</feature>
<dbReference type="EMBL" id="CENE01000003">
    <property type="protein sequence ID" value="CEQ39426.1"/>
    <property type="molecule type" value="Genomic_DNA"/>
</dbReference>
<sequence>MDSAAEGRSPSGENPAVLPPAAVDESLLAQLRPPAPYAIVVSGLTITAPIPRWTIPMAVPVTVPMWAQRRLQRTQPLPKELVREVNLEVNPGEVLAILGGSGSGKTTLLNTIAARIGDLGIDGSIIYRPLTPATPSSAGVPSSSPSRPRSKRLSERIHAANYDRSPPTKTKNIIGYVQQHDYLLPYLTVRETLTFAAALRLPRSVSAEQRSAIVEQVIVELGLADAADVIVGGLFRKGISGGERRRLSIGCVLVTLPSVLVLDEPTSGLDSFTAFHLLGTLSRLAKRGRVVVLSIHQPRSDAYALFDKVTLLSQGSVIYSGCRTDMLPHFASLGYTPRERTNPLDFVIDVSSVDNRKDEAEAISRERVGALVVAWREHESRAGQAGIWGRKSTSSACSPAPCIDDGAADAEKGIQRILSGTSGKMGQPERMQAGETRANTLQQVMLLTRRSLLNVSRNYGQSVGFLAQAVIIGVVLGLAFLNPPESPSGIQSLKTVVYFSGPGFFYLSIVVAVFILCQELVIFDREREDNLYSTVPYVLATILGYLPGNVVFPTIYAIIVYFMTGLWREHLAKNLFSFIAQCIMQQQAAWGYAMLAVSINRSFAAASLLANGFSIPFVLASGYIIPHLDGYIRWTQWLSPYFYGFHWIGRLQFTGRTFACEGITGAARNQCDGTNVLVGMRFNLNTPLYVYPLGLLGFILVTYGWATLLLAYFHPGGVKHAAQQAPSEPVGLCGEQEKAEQKTVAANFKTGEKVDVVVDNLQLVVKQRSLKRNAEQVGKVILENVNARFPAGEVSVIMGPSGVRLLSSSRRKIGLTAHSTQAGKSSLLQILAGRLSSGTMSDFCSSGSILLNGQEFGPSLASLVAFVEQVRPRCLQRPALVQVVLADRDPRIQEDAHHLPALTVRETLRYAARLRLKGSTIAQCDARAEEVLRMLGLKACADNMVGGELMKGISGGEKRRLSLAAQMISDPPVLLADEPLSGTPSWSPRPLLYLIPFPLAGLDAFTAQNVMQTLKDLASSGRTLIVSVHQPRSDIWAMFDNVLLLVKGGKSAYSGPTDGILKALESAGEVCPHDFNPADFILDVVSVDHRSVEAEKRSSQRVSHILDTWTARASALSAGGIPEHGGMSAKLRNTPFTRSFPVVLGRSFKLVSDFIRRCSPNLRRQQEIFVARIANPPFMALLFWLFFARLGYGPSSAQDRIGLLQETTALPFVGMLSCIAIFPFERELYFHEYKSSGRHSVTTFLLAYTVQETAVSIFSSLVSHRRGRHFRASGASDPNLFAPLQLFSIIFQYGMNMQTSARIFVEFWFSSYALISAGESIGIIFSAFCNNGGLAVSLVSAGLTLLAQLNGIISATLDEYLKIIGWSSSDLAHEASSRPHHDQRDDRQVKLRSTLLERRTHVLTCSPPYFTGLRFNCTDADIASGACIATTGEQVLDVFQLPYGQTGKYMGILMSLVVIWRLLAWGALRLRVAYL</sequence>
<dbReference type="PANTHER" id="PTHR48041:SF91">
    <property type="entry name" value="ABC TRANSPORTER G FAMILY MEMBER 28"/>
    <property type="match status" value="1"/>
</dbReference>
<feature type="transmembrane region" description="Helical" evidence="9">
    <location>
        <begin position="689"/>
        <end position="713"/>
    </location>
</feature>
<organism evidence="11 12">
    <name type="scientific">Sporidiobolus salmonicolor</name>
    <name type="common">Yeast-like fungus</name>
    <name type="synonym">Sporobolomyces salmonicolor</name>
    <dbReference type="NCBI Taxonomy" id="5005"/>
    <lineage>
        <taxon>Eukaryota</taxon>
        <taxon>Fungi</taxon>
        <taxon>Dikarya</taxon>
        <taxon>Basidiomycota</taxon>
        <taxon>Pucciniomycotina</taxon>
        <taxon>Microbotryomycetes</taxon>
        <taxon>Sporidiobolales</taxon>
        <taxon>Sporidiobolaceae</taxon>
        <taxon>Sporobolomyces</taxon>
    </lineage>
</organism>
<dbReference type="GO" id="GO:0016887">
    <property type="term" value="F:ATP hydrolysis activity"/>
    <property type="evidence" value="ECO:0007669"/>
    <property type="project" value="InterPro"/>
</dbReference>
<feature type="transmembrane region" description="Helical" evidence="9">
    <location>
        <begin position="1449"/>
        <end position="1468"/>
    </location>
</feature>
<gene>
    <name evidence="11" type="primary">SPOSA6832_00937</name>
</gene>
<dbReference type="InterPro" id="IPR027417">
    <property type="entry name" value="P-loop_NTPase"/>
</dbReference>
<feature type="transmembrane region" description="Helical" evidence="9">
    <location>
        <begin position="1169"/>
        <end position="1187"/>
    </location>
</feature>